<dbReference type="Proteomes" id="UP000199321">
    <property type="component" value="Unassembled WGS sequence"/>
</dbReference>
<feature type="compositionally biased region" description="Low complexity" evidence="1">
    <location>
        <begin position="1"/>
        <end position="10"/>
    </location>
</feature>
<feature type="region of interest" description="Disordered" evidence="1">
    <location>
        <begin position="1"/>
        <end position="33"/>
    </location>
</feature>
<evidence type="ECO:0000313" key="2">
    <source>
        <dbReference type="EMBL" id="SDE37218.1"/>
    </source>
</evidence>
<name>A0A1G7CD03_9FLAO</name>
<protein>
    <submittedName>
        <fullName evidence="2">Uncharacterized protein</fullName>
    </submittedName>
</protein>
<dbReference type="STRING" id="227084.SAMN05421855_101308"/>
<dbReference type="EMBL" id="FNBA01000001">
    <property type="protein sequence ID" value="SDE37218.1"/>
    <property type="molecule type" value="Genomic_DNA"/>
</dbReference>
<accession>A0A1G7CD03</accession>
<reference evidence="2 3" key="1">
    <citation type="submission" date="2016-10" db="EMBL/GenBank/DDBJ databases">
        <authorList>
            <person name="de Groot N.N."/>
        </authorList>
    </citation>
    <scope>NUCLEOTIDE SEQUENCE [LARGE SCALE GENOMIC DNA]</scope>
    <source>
        <strain evidence="2 3">DSM 16195</strain>
    </source>
</reference>
<proteinExistence type="predicted"/>
<evidence type="ECO:0000313" key="3">
    <source>
        <dbReference type="Proteomes" id="UP000199321"/>
    </source>
</evidence>
<sequence length="33" mass="3363">MATPKSNSKPQAKKAPAKAAPAKKAPTTASKKK</sequence>
<gene>
    <name evidence="2" type="ORF">SAMN05421855_101308</name>
</gene>
<evidence type="ECO:0000256" key="1">
    <source>
        <dbReference type="SAM" id="MobiDB-lite"/>
    </source>
</evidence>
<organism evidence="2 3">
    <name type="scientific">Ulvibacter litoralis</name>
    <dbReference type="NCBI Taxonomy" id="227084"/>
    <lineage>
        <taxon>Bacteria</taxon>
        <taxon>Pseudomonadati</taxon>
        <taxon>Bacteroidota</taxon>
        <taxon>Flavobacteriia</taxon>
        <taxon>Flavobacteriales</taxon>
        <taxon>Flavobacteriaceae</taxon>
        <taxon>Ulvibacter</taxon>
    </lineage>
</organism>
<keyword evidence="3" id="KW-1185">Reference proteome</keyword>
<feature type="compositionally biased region" description="Low complexity" evidence="1">
    <location>
        <begin position="17"/>
        <end position="33"/>
    </location>
</feature>
<dbReference type="AlphaFoldDB" id="A0A1G7CD03"/>